<dbReference type="PANTHER" id="PTHR30346">
    <property type="entry name" value="TRANSCRIPTIONAL DUAL REGULATOR HCAR-RELATED"/>
    <property type="match status" value="1"/>
</dbReference>
<evidence type="ECO:0000256" key="2">
    <source>
        <dbReference type="ARBA" id="ARBA00023015"/>
    </source>
</evidence>
<dbReference type="FunFam" id="1.10.10.10:FF:000001">
    <property type="entry name" value="LysR family transcriptional regulator"/>
    <property type="match status" value="1"/>
</dbReference>
<evidence type="ECO:0000313" key="6">
    <source>
        <dbReference type="EMBL" id="TSH88909.1"/>
    </source>
</evidence>
<keyword evidence="7" id="KW-1185">Reference proteome</keyword>
<evidence type="ECO:0000256" key="1">
    <source>
        <dbReference type="ARBA" id="ARBA00009437"/>
    </source>
</evidence>
<dbReference type="Gene3D" id="3.40.190.10">
    <property type="entry name" value="Periplasmic binding protein-like II"/>
    <property type="match status" value="2"/>
</dbReference>
<dbReference type="SUPFAM" id="SSF46785">
    <property type="entry name" value="Winged helix' DNA-binding domain"/>
    <property type="match status" value="1"/>
</dbReference>
<dbReference type="InterPro" id="IPR036388">
    <property type="entry name" value="WH-like_DNA-bd_sf"/>
</dbReference>
<dbReference type="RefSeq" id="WP_143951025.1">
    <property type="nucleotide sequence ID" value="NZ_BAABMB010000005.1"/>
</dbReference>
<keyword evidence="2" id="KW-0805">Transcription regulation</keyword>
<evidence type="ECO:0000256" key="4">
    <source>
        <dbReference type="ARBA" id="ARBA00023163"/>
    </source>
</evidence>
<dbReference type="PROSITE" id="PS50931">
    <property type="entry name" value="HTH_LYSR"/>
    <property type="match status" value="1"/>
</dbReference>
<comment type="caution">
    <text evidence="6">The sequence shown here is derived from an EMBL/GenBank/DDBJ whole genome shotgun (WGS) entry which is preliminary data.</text>
</comment>
<gene>
    <name evidence="6" type="ORF">FOZ76_25085</name>
</gene>
<dbReference type="CDD" id="cd08414">
    <property type="entry name" value="PBP2_LTTR_aromatics_like"/>
    <property type="match status" value="1"/>
</dbReference>
<dbReference type="Gene3D" id="1.10.10.10">
    <property type="entry name" value="Winged helix-like DNA-binding domain superfamily/Winged helix DNA-binding domain"/>
    <property type="match status" value="1"/>
</dbReference>
<evidence type="ECO:0000259" key="5">
    <source>
        <dbReference type="PROSITE" id="PS50931"/>
    </source>
</evidence>
<protein>
    <submittedName>
        <fullName evidence="6">LysR family transcriptional regulator</fullName>
    </submittedName>
</protein>
<dbReference type="InterPro" id="IPR005119">
    <property type="entry name" value="LysR_subst-bd"/>
</dbReference>
<dbReference type="EMBL" id="VLTJ01000042">
    <property type="protein sequence ID" value="TSH88909.1"/>
    <property type="molecule type" value="Genomic_DNA"/>
</dbReference>
<reference evidence="6 7" key="1">
    <citation type="submission" date="2019-07" db="EMBL/GenBank/DDBJ databases">
        <title>Qingshengfaniella alkalisoli gen. nov., sp. nov., isolated from saline soil.</title>
        <authorList>
            <person name="Xu L."/>
            <person name="Huang X.-X."/>
            <person name="Sun J.-Q."/>
        </authorList>
    </citation>
    <scope>NUCLEOTIDE SEQUENCE [LARGE SCALE GENOMIC DNA]</scope>
    <source>
        <strain evidence="6 7">DSM 27279</strain>
    </source>
</reference>
<proteinExistence type="inferred from homology"/>
<feature type="domain" description="HTH lysR-type" evidence="5">
    <location>
        <begin position="4"/>
        <end position="59"/>
    </location>
</feature>
<dbReference type="GO" id="GO:0003700">
    <property type="term" value="F:DNA-binding transcription factor activity"/>
    <property type="evidence" value="ECO:0007669"/>
    <property type="project" value="InterPro"/>
</dbReference>
<evidence type="ECO:0000256" key="3">
    <source>
        <dbReference type="ARBA" id="ARBA00023125"/>
    </source>
</evidence>
<accession>A0A556A7P5</accession>
<evidence type="ECO:0000313" key="7">
    <source>
        <dbReference type="Proteomes" id="UP000318405"/>
    </source>
</evidence>
<dbReference type="PANTHER" id="PTHR30346:SF0">
    <property type="entry name" value="HCA OPERON TRANSCRIPTIONAL ACTIVATOR HCAR"/>
    <property type="match status" value="1"/>
</dbReference>
<dbReference type="AlphaFoldDB" id="A0A556A7P5"/>
<dbReference type="GO" id="GO:0032993">
    <property type="term" value="C:protein-DNA complex"/>
    <property type="evidence" value="ECO:0007669"/>
    <property type="project" value="TreeGrafter"/>
</dbReference>
<dbReference type="Pfam" id="PF03466">
    <property type="entry name" value="LysR_substrate"/>
    <property type="match status" value="1"/>
</dbReference>
<dbReference type="Proteomes" id="UP000318405">
    <property type="component" value="Unassembled WGS sequence"/>
</dbReference>
<dbReference type="OrthoDB" id="9157176at2"/>
<dbReference type="InterPro" id="IPR000847">
    <property type="entry name" value="LysR_HTH_N"/>
</dbReference>
<dbReference type="SUPFAM" id="SSF53850">
    <property type="entry name" value="Periplasmic binding protein-like II"/>
    <property type="match status" value="1"/>
</dbReference>
<dbReference type="GO" id="GO:0003677">
    <property type="term" value="F:DNA binding"/>
    <property type="evidence" value="ECO:0007669"/>
    <property type="project" value="UniProtKB-KW"/>
</dbReference>
<name>A0A556A7P5_9BURK</name>
<comment type="similarity">
    <text evidence="1">Belongs to the LysR transcriptional regulatory family.</text>
</comment>
<organism evidence="6 7">
    <name type="scientific">Verticiella sediminum</name>
    <dbReference type="NCBI Taxonomy" id="1247510"/>
    <lineage>
        <taxon>Bacteria</taxon>
        <taxon>Pseudomonadati</taxon>
        <taxon>Pseudomonadota</taxon>
        <taxon>Betaproteobacteria</taxon>
        <taxon>Burkholderiales</taxon>
        <taxon>Alcaligenaceae</taxon>
        <taxon>Verticiella</taxon>
    </lineage>
</organism>
<sequence length="297" mass="31910">MAALRQLEQFVVLAEELNFRRAAERLHMSQPPLSAAIQRLEQETGTALFERNRRMVRLTQAGAVLLEEARRVLNQARHAIEAARSAGHGLTGMLRLSFVPSAAYGLLPDILRTFRAQHPGVRLDLSGATTEQDIAALRRGAIDLALVVPPLRDAEGITLTPLTSREIVLAVPRTHRLAHRRRVALRQLVDESFVAFPFSEGRGYAGAVLAACQAAGFSPRIAQEAAQMQTVLTLVAGGYGIALVPDAMRALHLPDVVYVAVSASGGTPRYPLALAWPNGAANAAALAFAEIARVSLA</sequence>
<keyword evidence="3" id="KW-0238">DNA-binding</keyword>
<dbReference type="PRINTS" id="PR00039">
    <property type="entry name" value="HTHLYSR"/>
</dbReference>
<dbReference type="InterPro" id="IPR036390">
    <property type="entry name" value="WH_DNA-bd_sf"/>
</dbReference>
<dbReference type="Pfam" id="PF00126">
    <property type="entry name" value="HTH_1"/>
    <property type="match status" value="1"/>
</dbReference>
<keyword evidence="4" id="KW-0804">Transcription</keyword>